<dbReference type="Proteomes" id="UP000887116">
    <property type="component" value="Unassembled WGS sequence"/>
</dbReference>
<protein>
    <submittedName>
        <fullName evidence="1">Uncharacterized protein</fullName>
    </submittedName>
</protein>
<dbReference type="AlphaFoldDB" id="A0A8X6LEI1"/>
<sequence length="87" mass="10023">MKLNKWSSNCKDMLQKLPYEAQNRMKKSKNSRIDMRSMIFSNFQLAIQPTIQTDKEVNLITHCSNLRSNGLLGPVIGTQIIHEKLFG</sequence>
<gene>
    <name evidence="1" type="ORF">TNCT_579871</name>
</gene>
<name>A0A8X6LEI1_TRICU</name>
<evidence type="ECO:0000313" key="1">
    <source>
        <dbReference type="EMBL" id="GFR07886.1"/>
    </source>
</evidence>
<proteinExistence type="predicted"/>
<dbReference type="EMBL" id="BMAO01026223">
    <property type="protein sequence ID" value="GFR07886.1"/>
    <property type="molecule type" value="Genomic_DNA"/>
</dbReference>
<comment type="caution">
    <text evidence="1">The sequence shown here is derived from an EMBL/GenBank/DDBJ whole genome shotgun (WGS) entry which is preliminary data.</text>
</comment>
<reference evidence="1" key="1">
    <citation type="submission" date="2020-07" db="EMBL/GenBank/DDBJ databases">
        <title>Multicomponent nature underlies the extraordinary mechanical properties of spider dragline silk.</title>
        <authorList>
            <person name="Kono N."/>
            <person name="Nakamura H."/>
            <person name="Mori M."/>
            <person name="Yoshida Y."/>
            <person name="Ohtoshi R."/>
            <person name="Malay A.D."/>
            <person name="Moran D.A.P."/>
            <person name="Tomita M."/>
            <person name="Numata K."/>
            <person name="Arakawa K."/>
        </authorList>
    </citation>
    <scope>NUCLEOTIDE SEQUENCE</scope>
</reference>
<accession>A0A8X6LEI1</accession>
<keyword evidence="2" id="KW-1185">Reference proteome</keyword>
<organism evidence="1 2">
    <name type="scientific">Trichonephila clavata</name>
    <name type="common">Joro spider</name>
    <name type="synonym">Nephila clavata</name>
    <dbReference type="NCBI Taxonomy" id="2740835"/>
    <lineage>
        <taxon>Eukaryota</taxon>
        <taxon>Metazoa</taxon>
        <taxon>Ecdysozoa</taxon>
        <taxon>Arthropoda</taxon>
        <taxon>Chelicerata</taxon>
        <taxon>Arachnida</taxon>
        <taxon>Araneae</taxon>
        <taxon>Araneomorphae</taxon>
        <taxon>Entelegynae</taxon>
        <taxon>Araneoidea</taxon>
        <taxon>Nephilidae</taxon>
        <taxon>Trichonephila</taxon>
    </lineage>
</organism>
<evidence type="ECO:0000313" key="2">
    <source>
        <dbReference type="Proteomes" id="UP000887116"/>
    </source>
</evidence>